<keyword evidence="3" id="KW-0732">Signal</keyword>
<dbReference type="RefSeq" id="WP_124013109.1">
    <property type="nucleotide sequence ID" value="NZ_CP034073.1"/>
</dbReference>
<dbReference type="InterPro" id="IPR006311">
    <property type="entry name" value="TAT_signal"/>
</dbReference>
<dbReference type="SUPFAM" id="SSF51395">
    <property type="entry name" value="FMN-linked oxidoreductases"/>
    <property type="match status" value="1"/>
</dbReference>
<feature type="signal peptide" evidence="3">
    <location>
        <begin position="1"/>
        <end position="32"/>
    </location>
</feature>
<evidence type="ECO:0000256" key="3">
    <source>
        <dbReference type="SAM" id="SignalP"/>
    </source>
</evidence>
<dbReference type="OrthoDB" id="8523426at2"/>
<organism evidence="6 8">
    <name type="scientific">Shewanella psychromarinicola</name>
    <dbReference type="NCBI Taxonomy" id="2487742"/>
    <lineage>
        <taxon>Bacteria</taxon>
        <taxon>Pseudomonadati</taxon>
        <taxon>Pseudomonadota</taxon>
        <taxon>Gammaproteobacteria</taxon>
        <taxon>Alteromonadales</taxon>
        <taxon>Shewanellaceae</taxon>
        <taxon>Shewanella</taxon>
    </lineage>
</organism>
<dbReference type="Pfam" id="PF00724">
    <property type="entry name" value="Oxidored_FMN"/>
    <property type="match status" value="1"/>
</dbReference>
<dbReference type="EMBL" id="RKKB01000004">
    <property type="protein sequence ID" value="RPA31838.1"/>
    <property type="molecule type" value="Genomic_DNA"/>
</dbReference>
<sequence length="412" mass="45480">MSIDRRTLIKFMGIAAASASTTVAFGSNASSAAPVSTRKLFEEVKLGTLTLKNRLIRSATSQYRATVDGDPTEDLMRVHRELAQGGVSLIITGLTYIMKDDQYGQAGTGLYDDSQIDLYQKVVKNAHDHGAKIAVQLAMVGPQSDYRIDHRVVYGASKVPHPIYGTVPNKVMTKDDIKFAIQSFIDAALRAKKAGFDAIELHFAHNYLVSQFLFPYYNDRTDEYGGPIENRARFAFEILEAVRGAVGADYPIIAKVHGRDYLGSQAGGNTQDENLFFIKGLVKRGITALDISGGNKVRGMGEFHPELQDEKDQSYFADDAKYISEHVDVPMMVTGGNRSPHLMEKILAEVSNIEAFGFGRTMLSEPNLANNWKQDPNHKPRCLSCNWCIANYGTQKSQCVLNVSRAYIPAGH</sequence>
<feature type="chain" id="PRO_5018197515" evidence="3">
    <location>
        <begin position="33"/>
        <end position="412"/>
    </location>
</feature>
<evidence type="ECO:0000256" key="2">
    <source>
        <dbReference type="ARBA" id="ARBA00023002"/>
    </source>
</evidence>
<dbReference type="GO" id="GO:0016491">
    <property type="term" value="F:oxidoreductase activity"/>
    <property type="evidence" value="ECO:0007669"/>
    <property type="project" value="UniProtKB-KW"/>
</dbReference>
<keyword evidence="1" id="KW-0285">Flavoprotein</keyword>
<dbReference type="Proteomes" id="UP000273778">
    <property type="component" value="Chromosome"/>
</dbReference>
<keyword evidence="2" id="KW-0560">Oxidoreductase</keyword>
<dbReference type="PANTHER" id="PTHR43656:SF2">
    <property type="entry name" value="BINDING OXIDOREDUCTASE, PUTATIVE (AFU_ORTHOLOGUE AFUA_2G08260)-RELATED"/>
    <property type="match status" value="1"/>
</dbReference>
<accession>A0A3N4E4R9</accession>
<dbReference type="InterPro" id="IPR001155">
    <property type="entry name" value="OxRdtase_FMN_N"/>
</dbReference>
<protein>
    <submittedName>
        <fullName evidence="6">NADH:flavin oxidoreductase</fullName>
    </submittedName>
</protein>
<proteinExistence type="predicted"/>
<dbReference type="InterPro" id="IPR051799">
    <property type="entry name" value="NADH_flavin_oxidoreductase"/>
</dbReference>
<dbReference type="AlphaFoldDB" id="A0A3N4E4R9"/>
<dbReference type="CDD" id="cd02803">
    <property type="entry name" value="OYE_like_FMN_family"/>
    <property type="match status" value="1"/>
</dbReference>
<evidence type="ECO:0000313" key="5">
    <source>
        <dbReference type="EMBL" id="AZG36147.1"/>
    </source>
</evidence>
<name>A0A3N4E4R9_9GAMM</name>
<evidence type="ECO:0000256" key="1">
    <source>
        <dbReference type="ARBA" id="ARBA00022630"/>
    </source>
</evidence>
<dbReference type="Proteomes" id="UP000278855">
    <property type="component" value="Unassembled WGS sequence"/>
</dbReference>
<keyword evidence="7" id="KW-1185">Reference proteome</keyword>
<feature type="domain" description="NADH:flavin oxidoreductase/NADH oxidase N-terminal" evidence="4">
    <location>
        <begin position="39"/>
        <end position="375"/>
    </location>
</feature>
<gene>
    <name evidence="6" type="ORF">EGC77_13030</name>
    <name evidence="5" type="ORF">EGC80_15540</name>
</gene>
<dbReference type="Gene3D" id="3.20.20.70">
    <property type="entry name" value="Aldolase class I"/>
    <property type="match status" value="1"/>
</dbReference>
<dbReference type="KEGG" id="spsr:EGC80_15540"/>
<evidence type="ECO:0000313" key="8">
    <source>
        <dbReference type="Proteomes" id="UP000278855"/>
    </source>
</evidence>
<dbReference type="GO" id="GO:0010181">
    <property type="term" value="F:FMN binding"/>
    <property type="evidence" value="ECO:0007669"/>
    <property type="project" value="InterPro"/>
</dbReference>
<dbReference type="PANTHER" id="PTHR43656">
    <property type="entry name" value="BINDING OXIDOREDUCTASE, PUTATIVE (AFU_ORTHOLOGUE AFUA_2G08260)-RELATED"/>
    <property type="match status" value="1"/>
</dbReference>
<reference evidence="8" key="2">
    <citation type="submission" date="2018-11" db="EMBL/GenBank/DDBJ databases">
        <title>Shewanella sp. R106.</title>
        <authorList>
            <person name="Hwang Y.J."/>
            <person name="Hwang C.Y."/>
        </authorList>
    </citation>
    <scope>NUCLEOTIDE SEQUENCE [LARGE SCALE GENOMIC DNA]</scope>
    <source>
        <strain evidence="8">R106</strain>
    </source>
</reference>
<reference evidence="6" key="3">
    <citation type="submission" date="2018-11" db="EMBL/GenBank/DDBJ databases">
        <authorList>
            <person name="Hwang Y.J."/>
            <person name="Hwang C.Y."/>
        </authorList>
    </citation>
    <scope>NUCLEOTIDE SEQUENCE</scope>
    <source>
        <strain evidence="6">R106</strain>
    </source>
</reference>
<dbReference type="InterPro" id="IPR013785">
    <property type="entry name" value="Aldolase_TIM"/>
</dbReference>
<evidence type="ECO:0000313" key="7">
    <source>
        <dbReference type="Proteomes" id="UP000273778"/>
    </source>
</evidence>
<reference evidence="5 7" key="1">
    <citation type="submission" date="2018-11" db="EMBL/GenBank/DDBJ databases">
        <title>Shewanella sp. M2.</title>
        <authorList>
            <person name="Hwang Y.J."/>
            <person name="Hwang C.Y."/>
        </authorList>
    </citation>
    <scope>NUCLEOTIDE SEQUENCE [LARGE SCALE GENOMIC DNA]</scope>
    <source>
        <strain evidence="5 7">M2</strain>
    </source>
</reference>
<evidence type="ECO:0000313" key="6">
    <source>
        <dbReference type="EMBL" id="RPA31838.1"/>
    </source>
</evidence>
<dbReference type="EMBL" id="CP034073">
    <property type="protein sequence ID" value="AZG36147.1"/>
    <property type="molecule type" value="Genomic_DNA"/>
</dbReference>
<dbReference type="PROSITE" id="PS51318">
    <property type="entry name" value="TAT"/>
    <property type="match status" value="1"/>
</dbReference>
<evidence type="ECO:0000259" key="4">
    <source>
        <dbReference type="Pfam" id="PF00724"/>
    </source>
</evidence>